<evidence type="ECO:0000313" key="3">
    <source>
        <dbReference type="Proteomes" id="UP001518872"/>
    </source>
</evidence>
<dbReference type="PROSITE" id="PS51186">
    <property type="entry name" value="GNAT"/>
    <property type="match status" value="1"/>
</dbReference>
<sequence length="512" mass="56885">MVAGGSLPSGSDPQPRLRLLIDTNVFIAVEPYSGATEPKLIPAARLVRLVAENGHRLFVHPATVDDLAEGKDATRLAQQIAEFGKYSTLEESPITETLIAKAGASPEGSNNHRDLRLLAALHAHAANYLITEDLGLTKRARRAGLADAVLSIAEAVALLESLLPREFEPPPQVERIAAYTLNPDQPIFTSLRSSYDGFDEWLAKVQADSDNRTCLIIRHGEDYAALGLLKDEPDCDYDFVQPVLKITTFKVGEDYSGAKYGELLLKAIFKIARHTHAATTYVEVFDQHSLLISLFEDFGFAQTEHRTSRGEFVLAKSFIPANAEELSDLEYHRRFGPPAIRASRAFLVPIEPKWHEQLFPDSPLSKVYTAVQPTLPGMSQRPHPWGNALRKAYLTKSGIRKLQPGDALLFYRSRDTSAVDAVGVVEDTLRSQDPGEILTFVGRRTVYTPSDIATMCRTGPPLAILFRQDRFIEPAWQVGELNERKVVRGWPQSITEVSHEEGLEWVRSQLAE</sequence>
<name>A0ABS2IXS4_9ACTN</name>
<dbReference type="EMBL" id="JAFEUC010000012">
    <property type="protein sequence ID" value="MBM7079133.1"/>
    <property type="molecule type" value="Genomic_DNA"/>
</dbReference>
<protein>
    <submittedName>
        <fullName evidence="2">GNAT family N-acetyltransferase</fullName>
    </submittedName>
</protein>
<accession>A0ABS2IXS4</accession>
<dbReference type="InterPro" id="IPR016181">
    <property type="entry name" value="Acyl_CoA_acyltransferase"/>
</dbReference>
<comment type="caution">
    <text evidence="2">The sequence shown here is derived from an EMBL/GenBank/DDBJ whole genome shotgun (WGS) entry which is preliminary data.</text>
</comment>
<dbReference type="Pfam" id="PF00583">
    <property type="entry name" value="Acetyltransf_1"/>
    <property type="match status" value="1"/>
</dbReference>
<dbReference type="Proteomes" id="UP001518872">
    <property type="component" value="Unassembled WGS sequence"/>
</dbReference>
<organism evidence="2 3">
    <name type="scientific">Micromonospora humida</name>
    <dbReference type="NCBI Taxonomy" id="2809018"/>
    <lineage>
        <taxon>Bacteria</taxon>
        <taxon>Bacillati</taxon>
        <taxon>Actinomycetota</taxon>
        <taxon>Actinomycetes</taxon>
        <taxon>Micromonosporales</taxon>
        <taxon>Micromonosporaceae</taxon>
        <taxon>Micromonospora</taxon>
    </lineage>
</organism>
<dbReference type="Gene3D" id="3.40.630.30">
    <property type="match status" value="1"/>
</dbReference>
<dbReference type="SUPFAM" id="SSF55729">
    <property type="entry name" value="Acyl-CoA N-acyltransferases (Nat)"/>
    <property type="match status" value="1"/>
</dbReference>
<dbReference type="InterPro" id="IPR029060">
    <property type="entry name" value="PIN-like_dom_sf"/>
</dbReference>
<proteinExistence type="predicted"/>
<reference evidence="2 3" key="1">
    <citation type="submission" date="2021-02" db="EMBL/GenBank/DDBJ databases">
        <authorList>
            <person name="Ra J.-S."/>
        </authorList>
    </citation>
    <scope>NUCLEOTIDE SEQUENCE [LARGE SCALE GENOMIC DNA]</scope>
    <source>
        <strain evidence="2 3">MMS20-R1-14</strain>
    </source>
</reference>
<evidence type="ECO:0000259" key="1">
    <source>
        <dbReference type="PROSITE" id="PS51186"/>
    </source>
</evidence>
<feature type="domain" description="N-acetyltransferase" evidence="1">
    <location>
        <begin position="174"/>
        <end position="319"/>
    </location>
</feature>
<gene>
    <name evidence="2" type="ORF">JQX11_22680</name>
</gene>
<dbReference type="RefSeq" id="WP_204927001.1">
    <property type="nucleotide sequence ID" value="NZ_JAFEUC010000012.1"/>
</dbReference>
<dbReference type="SUPFAM" id="SSF88723">
    <property type="entry name" value="PIN domain-like"/>
    <property type="match status" value="1"/>
</dbReference>
<dbReference type="InterPro" id="IPR000182">
    <property type="entry name" value="GNAT_dom"/>
</dbReference>
<keyword evidence="3" id="KW-1185">Reference proteome</keyword>
<evidence type="ECO:0000313" key="2">
    <source>
        <dbReference type="EMBL" id="MBM7079133.1"/>
    </source>
</evidence>